<dbReference type="eggNOG" id="COG2386">
    <property type="taxonomic scope" value="Bacteria"/>
</dbReference>
<sequence>MSFLGTAWLVARKDLTIEFRTRSAFFAAIVFALLAVAVFHFSWDPTAVSAIDLAPGVLWVIFTFAGLLGLHRSFGVEEADRAIDGLLASPVGREALFAGKALANVVFVGAVQLVTIPAVALFYDLPLLHGATLPGLAIVAALATLGLVAVGTLFSAMTVNTRLAELLLPMLALPFFVPIVVPAALSTARLLAGRPLGEIQGYLQMLAAFDIVFVTACTLAFPYTLEE</sequence>
<dbReference type="InterPro" id="IPR026031">
    <property type="entry name" value="Cyt_c_CcmB_bac"/>
</dbReference>
<evidence type="ECO:0000256" key="2">
    <source>
        <dbReference type="ARBA" id="ARBA00004429"/>
    </source>
</evidence>
<dbReference type="GO" id="GO:0017004">
    <property type="term" value="P:cytochrome complex assembly"/>
    <property type="evidence" value="ECO:0007669"/>
    <property type="project" value="UniProtKB-KW"/>
</dbReference>
<evidence type="ECO:0000256" key="6">
    <source>
        <dbReference type="ARBA" id="ARBA00022475"/>
    </source>
</evidence>
<dbReference type="Pfam" id="PF03379">
    <property type="entry name" value="CcmB"/>
    <property type="match status" value="1"/>
</dbReference>
<keyword evidence="9" id="KW-0201">Cytochrome c-type biogenesis</keyword>
<dbReference type="InterPro" id="IPR003544">
    <property type="entry name" value="Cyt_c_biogenesis_CcmB"/>
</dbReference>
<accession>W0RQD5</accession>
<keyword evidence="7" id="KW-0997">Cell inner membrane</keyword>
<keyword evidence="5" id="KW-0813">Transport</keyword>
<organism evidence="13 14">
    <name type="scientific">Gemmatirosa kalamazoonensis</name>
    <dbReference type="NCBI Taxonomy" id="861299"/>
    <lineage>
        <taxon>Bacteria</taxon>
        <taxon>Pseudomonadati</taxon>
        <taxon>Gemmatimonadota</taxon>
        <taxon>Gemmatimonadia</taxon>
        <taxon>Gemmatimonadales</taxon>
        <taxon>Gemmatimonadaceae</taxon>
        <taxon>Gemmatirosa</taxon>
    </lineage>
</organism>
<dbReference type="AlphaFoldDB" id="W0RQD5"/>
<evidence type="ECO:0000256" key="7">
    <source>
        <dbReference type="ARBA" id="ARBA00022519"/>
    </source>
</evidence>
<feature type="transmembrane region" description="Helical" evidence="12">
    <location>
        <begin position="101"/>
        <end position="123"/>
    </location>
</feature>
<evidence type="ECO:0000256" key="10">
    <source>
        <dbReference type="ARBA" id="ARBA00022989"/>
    </source>
</evidence>
<keyword evidence="6" id="KW-1003">Cell membrane</keyword>
<evidence type="ECO:0000256" key="5">
    <source>
        <dbReference type="ARBA" id="ARBA00022448"/>
    </source>
</evidence>
<evidence type="ECO:0000256" key="4">
    <source>
        <dbReference type="ARBA" id="ARBA00016452"/>
    </source>
</evidence>
<dbReference type="KEGG" id="gba:J421_4191"/>
<protein>
    <recommendedName>
        <fullName evidence="4">Heme exporter protein B</fullName>
    </recommendedName>
</protein>
<feature type="transmembrane region" description="Helical" evidence="12">
    <location>
        <begin position="205"/>
        <end position="225"/>
    </location>
</feature>
<keyword evidence="8 12" id="KW-0812">Transmembrane</keyword>
<keyword evidence="11 12" id="KW-0472">Membrane</keyword>
<reference evidence="13 14" key="1">
    <citation type="journal article" date="2014" name="Genome Announc.">
        <title>Genome Sequence and Methylome of Soil Bacterium Gemmatirosa kalamazoonensis KBS708T, a Member of the Rarely Cultivated Gemmatimonadetes Phylum.</title>
        <authorList>
            <person name="Debruyn J.M."/>
            <person name="Radosevich M."/>
            <person name="Wommack K.E."/>
            <person name="Polson S.W."/>
            <person name="Hauser L.J."/>
            <person name="Fawaz M.N."/>
            <person name="Korlach J."/>
            <person name="Tsai Y.C."/>
        </authorList>
    </citation>
    <scope>NUCLEOTIDE SEQUENCE [LARGE SCALE GENOMIC DNA]</scope>
    <source>
        <strain evidence="13 14">KBS708</strain>
    </source>
</reference>
<dbReference type="Proteomes" id="UP000019151">
    <property type="component" value="Chromosome"/>
</dbReference>
<dbReference type="GO" id="GO:0005886">
    <property type="term" value="C:plasma membrane"/>
    <property type="evidence" value="ECO:0007669"/>
    <property type="project" value="UniProtKB-SubCell"/>
</dbReference>
<dbReference type="GO" id="GO:0015232">
    <property type="term" value="F:heme transmembrane transporter activity"/>
    <property type="evidence" value="ECO:0007669"/>
    <property type="project" value="InterPro"/>
</dbReference>
<name>W0RQD5_9BACT</name>
<dbReference type="OrthoDB" id="9812809at2"/>
<dbReference type="PANTHER" id="PTHR30070">
    <property type="entry name" value="HEME EXPORTER PROTEIN B"/>
    <property type="match status" value="1"/>
</dbReference>
<evidence type="ECO:0000313" key="14">
    <source>
        <dbReference type="Proteomes" id="UP000019151"/>
    </source>
</evidence>
<evidence type="ECO:0000256" key="11">
    <source>
        <dbReference type="ARBA" id="ARBA00023136"/>
    </source>
</evidence>
<gene>
    <name evidence="13" type="ORF">J421_4191</name>
</gene>
<feature type="transmembrane region" description="Helical" evidence="12">
    <location>
        <begin position="166"/>
        <end position="185"/>
    </location>
</feature>
<evidence type="ECO:0000256" key="12">
    <source>
        <dbReference type="SAM" id="Phobius"/>
    </source>
</evidence>
<evidence type="ECO:0000256" key="1">
    <source>
        <dbReference type="ARBA" id="ARBA00002442"/>
    </source>
</evidence>
<dbReference type="GO" id="GO:1903607">
    <property type="term" value="P:cytochrome c biosynthetic process"/>
    <property type="evidence" value="ECO:0007669"/>
    <property type="project" value="TreeGrafter"/>
</dbReference>
<comment type="similarity">
    <text evidence="3">Belongs to the CcmB/CycW/HelB family.</text>
</comment>
<dbReference type="PANTHER" id="PTHR30070:SF1">
    <property type="entry name" value="CYTOCHROME C BIOGENESIS B-RELATED"/>
    <property type="match status" value="1"/>
</dbReference>
<dbReference type="RefSeq" id="WP_025413168.1">
    <property type="nucleotide sequence ID" value="NZ_CP007128.1"/>
</dbReference>
<evidence type="ECO:0000256" key="8">
    <source>
        <dbReference type="ARBA" id="ARBA00022692"/>
    </source>
</evidence>
<feature type="transmembrane region" description="Helical" evidence="12">
    <location>
        <begin position="53"/>
        <end position="71"/>
    </location>
</feature>
<keyword evidence="10 12" id="KW-1133">Transmembrane helix</keyword>
<keyword evidence="14" id="KW-1185">Reference proteome</keyword>
<dbReference type="HOGENOM" id="CLU_079069_0_0_0"/>
<feature type="transmembrane region" description="Helical" evidence="12">
    <location>
        <begin position="135"/>
        <end position="154"/>
    </location>
</feature>
<dbReference type="PIRSF" id="PIRSF002764">
    <property type="entry name" value="CcmB"/>
    <property type="match status" value="1"/>
</dbReference>
<evidence type="ECO:0000256" key="9">
    <source>
        <dbReference type="ARBA" id="ARBA00022748"/>
    </source>
</evidence>
<comment type="subcellular location">
    <subcellularLocation>
        <location evidence="2">Cell inner membrane</location>
        <topology evidence="2">Multi-pass membrane protein</topology>
    </subcellularLocation>
</comment>
<dbReference type="STRING" id="861299.J421_4191"/>
<dbReference type="EMBL" id="CP007128">
    <property type="protein sequence ID" value="AHG91728.1"/>
    <property type="molecule type" value="Genomic_DNA"/>
</dbReference>
<dbReference type="InParanoid" id="W0RQD5"/>
<dbReference type="PRINTS" id="PR01414">
    <property type="entry name" value="CCMBBIOGNSIS"/>
</dbReference>
<proteinExistence type="inferred from homology"/>
<evidence type="ECO:0000256" key="3">
    <source>
        <dbReference type="ARBA" id="ARBA00010544"/>
    </source>
</evidence>
<feature type="transmembrane region" description="Helical" evidence="12">
    <location>
        <begin position="21"/>
        <end position="41"/>
    </location>
</feature>
<comment type="function">
    <text evidence="1">Required for the export of heme to the periplasm for the biogenesis of c-type cytochromes.</text>
</comment>
<evidence type="ECO:0000313" key="13">
    <source>
        <dbReference type="EMBL" id="AHG91728.1"/>
    </source>
</evidence>